<dbReference type="eggNOG" id="COG4314">
    <property type="taxonomic scope" value="Bacteria"/>
</dbReference>
<dbReference type="EMBL" id="AUPZ01000002">
    <property type="protein sequence ID" value="EQB40597.1"/>
    <property type="molecule type" value="Genomic_DNA"/>
</dbReference>
<proteinExistence type="predicted"/>
<dbReference type="InterPro" id="IPR008719">
    <property type="entry name" value="N2O_reductase_NosL"/>
</dbReference>
<dbReference type="OrthoDB" id="5372743at2"/>
<evidence type="ECO:0000313" key="1">
    <source>
        <dbReference type="EMBL" id="EQB40597.1"/>
    </source>
</evidence>
<dbReference type="PANTHER" id="PTHR41247:SF1">
    <property type="entry name" value="HTH-TYPE TRANSCRIPTIONAL REPRESSOR YCNK"/>
    <property type="match status" value="1"/>
</dbReference>
<comment type="caution">
    <text evidence="1">The sequence shown here is derived from an EMBL/GenBank/DDBJ whole genome shotgun (WGS) entry which is preliminary data.</text>
</comment>
<dbReference type="RefSeq" id="WP_021286677.1">
    <property type="nucleotide sequence ID" value="NZ_AUPZ01000002.1"/>
</dbReference>
<keyword evidence="2" id="KW-1185">Reference proteome</keyword>
<protein>
    <submittedName>
        <fullName evidence="1">NosL protein</fullName>
    </submittedName>
</protein>
<dbReference type="STRING" id="1172190.M947_01980"/>
<dbReference type="SUPFAM" id="SSF160387">
    <property type="entry name" value="NosL/MerB-like"/>
    <property type="match status" value="1"/>
</dbReference>
<evidence type="ECO:0000313" key="2">
    <source>
        <dbReference type="Proteomes" id="UP000015520"/>
    </source>
</evidence>
<gene>
    <name evidence="1" type="ORF">M947_01980</name>
</gene>
<dbReference type="PANTHER" id="PTHR41247">
    <property type="entry name" value="HTH-TYPE TRANSCRIPTIONAL REPRESSOR YCNK"/>
    <property type="match status" value="1"/>
</dbReference>
<dbReference type="Pfam" id="PF05573">
    <property type="entry name" value="NosL"/>
    <property type="match status" value="1"/>
</dbReference>
<dbReference type="PATRIC" id="fig|1172190.3.peg.386"/>
<reference evidence="1 2" key="1">
    <citation type="submission" date="2013-07" db="EMBL/GenBank/DDBJ databases">
        <title>Sulfurimonas hongkongensis AST-10 Genome Sequencing.</title>
        <authorList>
            <person name="Cai L."/>
            <person name="Zhang T."/>
        </authorList>
    </citation>
    <scope>NUCLEOTIDE SEQUENCE [LARGE SCALE GENOMIC DNA]</scope>
    <source>
        <strain evidence="1 2">AST-10</strain>
    </source>
</reference>
<dbReference type="Proteomes" id="UP000015520">
    <property type="component" value="Unassembled WGS sequence"/>
</dbReference>
<accession>T0JU43</accession>
<sequence length="156" mass="17638">MIKIFLAVVLAYSVALSYEMDYTKETEGLVKKLKVHKGPNWVAKIELTNGKKVFFVSPKAMIEFYHHPGKWFDVGVKSEDDFKDIIVTDFTTLKPINARGAFYVYGSNMVSPAGDDLPAFATYEAADKYAKEHNGKRILNFKEIPEALIKLLNGRI</sequence>
<organism evidence="1 2">
    <name type="scientific">Sulfurimonas hongkongensis</name>
    <dbReference type="NCBI Taxonomy" id="1172190"/>
    <lineage>
        <taxon>Bacteria</taxon>
        <taxon>Pseudomonadati</taxon>
        <taxon>Campylobacterota</taxon>
        <taxon>Epsilonproteobacteria</taxon>
        <taxon>Campylobacterales</taxon>
        <taxon>Sulfurimonadaceae</taxon>
        <taxon>Sulfurimonas</taxon>
    </lineage>
</organism>
<dbReference type="Gene3D" id="3.30.70.2050">
    <property type="match status" value="1"/>
</dbReference>
<dbReference type="AlphaFoldDB" id="T0JU43"/>
<name>T0JU43_9BACT</name>